<keyword evidence="1" id="KW-0472">Membrane</keyword>
<evidence type="ECO:0000313" key="2">
    <source>
        <dbReference type="EMBL" id="MFD1512736.1"/>
    </source>
</evidence>
<reference evidence="2 3" key="1">
    <citation type="journal article" date="2019" name="Int. J. Syst. Evol. Microbiol.">
        <title>The Global Catalogue of Microorganisms (GCM) 10K type strain sequencing project: providing services to taxonomists for standard genome sequencing and annotation.</title>
        <authorList>
            <consortium name="The Broad Institute Genomics Platform"/>
            <consortium name="The Broad Institute Genome Sequencing Center for Infectious Disease"/>
            <person name="Wu L."/>
            <person name="Ma J."/>
        </authorList>
    </citation>
    <scope>NUCLEOTIDE SEQUENCE [LARGE SCALE GENOMIC DNA]</scope>
    <source>
        <strain evidence="2 3">CGMCC 1.12563</strain>
    </source>
</reference>
<proteinExistence type="predicted"/>
<comment type="caution">
    <text evidence="2">The sequence shown here is derived from an EMBL/GenBank/DDBJ whole genome shotgun (WGS) entry which is preliminary data.</text>
</comment>
<dbReference type="AlphaFoldDB" id="A0ABD6ASB7"/>
<gene>
    <name evidence="2" type="ORF">ACFSBT_05500</name>
</gene>
<accession>A0ABD6ASB7</accession>
<dbReference type="RefSeq" id="WP_250872716.1">
    <property type="nucleotide sequence ID" value="NZ_JALXFV010000003.1"/>
</dbReference>
<organism evidence="2 3">
    <name type="scientific">Halomarina rubra</name>
    <dbReference type="NCBI Taxonomy" id="2071873"/>
    <lineage>
        <taxon>Archaea</taxon>
        <taxon>Methanobacteriati</taxon>
        <taxon>Methanobacteriota</taxon>
        <taxon>Stenosarchaea group</taxon>
        <taxon>Halobacteria</taxon>
        <taxon>Halobacteriales</taxon>
        <taxon>Natronomonadaceae</taxon>
        <taxon>Halomarina</taxon>
    </lineage>
</organism>
<sequence>MQLPSLITVEGAYWYFITLLLAIAFGFALYIAAGVLGLVPGPQELVPGGASLFLTASLRMSA</sequence>
<evidence type="ECO:0000313" key="3">
    <source>
        <dbReference type="Proteomes" id="UP001597187"/>
    </source>
</evidence>
<keyword evidence="3" id="KW-1185">Reference proteome</keyword>
<name>A0ABD6ASB7_9EURY</name>
<dbReference type="EMBL" id="JBHUDC010000003">
    <property type="protein sequence ID" value="MFD1512736.1"/>
    <property type="molecule type" value="Genomic_DNA"/>
</dbReference>
<dbReference type="Proteomes" id="UP001597187">
    <property type="component" value="Unassembled WGS sequence"/>
</dbReference>
<feature type="transmembrane region" description="Helical" evidence="1">
    <location>
        <begin position="12"/>
        <end position="39"/>
    </location>
</feature>
<keyword evidence="1" id="KW-0812">Transmembrane</keyword>
<evidence type="ECO:0000256" key="1">
    <source>
        <dbReference type="SAM" id="Phobius"/>
    </source>
</evidence>
<keyword evidence="1" id="KW-1133">Transmembrane helix</keyword>
<protein>
    <submittedName>
        <fullName evidence="2">Uncharacterized protein</fullName>
    </submittedName>
</protein>